<reference evidence="2 3" key="1">
    <citation type="journal article" date="2015" name="Nature">
        <title>rRNA introns, odd ribosomes, and small enigmatic genomes across a large radiation of phyla.</title>
        <authorList>
            <person name="Brown C.T."/>
            <person name="Hug L.A."/>
            <person name="Thomas B.C."/>
            <person name="Sharon I."/>
            <person name="Castelle C.J."/>
            <person name="Singh A."/>
            <person name="Wilkins M.J."/>
            <person name="Williams K.H."/>
            <person name="Banfield J.F."/>
        </authorList>
    </citation>
    <scope>NUCLEOTIDE SEQUENCE [LARGE SCALE GENOMIC DNA]</scope>
</reference>
<dbReference type="AlphaFoldDB" id="A0A0G0MKX1"/>
<evidence type="ECO:0000313" key="2">
    <source>
        <dbReference type="EMBL" id="KKR04639.1"/>
    </source>
</evidence>
<comment type="caution">
    <text evidence="2">The sequence shown here is derived from an EMBL/GenBank/DDBJ whole genome shotgun (WGS) entry which is preliminary data.</text>
</comment>
<keyword evidence="1" id="KW-0812">Transmembrane</keyword>
<organism evidence="2 3">
    <name type="scientific">Candidatus Uhrbacteria bacterium GW2011_GWF2_39_13</name>
    <dbReference type="NCBI Taxonomy" id="1618995"/>
    <lineage>
        <taxon>Bacteria</taxon>
        <taxon>Candidatus Uhriibacteriota</taxon>
    </lineage>
</organism>
<evidence type="ECO:0000256" key="1">
    <source>
        <dbReference type="SAM" id="Phobius"/>
    </source>
</evidence>
<protein>
    <submittedName>
        <fullName evidence="2">Uncharacterized protein</fullName>
    </submittedName>
</protein>
<dbReference type="EMBL" id="LBWG01000005">
    <property type="protein sequence ID" value="KKR04639.1"/>
    <property type="molecule type" value="Genomic_DNA"/>
</dbReference>
<proteinExistence type="predicted"/>
<feature type="transmembrane region" description="Helical" evidence="1">
    <location>
        <begin position="115"/>
        <end position="134"/>
    </location>
</feature>
<sequence>MYGLAFGIVIGAFFYFFGSNDSLTLHYASQFWMYWYGFWSVIQGFFVLLSSLGFIASGTVVGGTAGGLLGGLLGSVIGTGGSLLMWIPFLARYALLIGGPYLMWTASNPINNDGFQMTQAIIGAILFLIGLLMIRQSPKKATRA</sequence>
<keyword evidence="1" id="KW-1133">Transmembrane helix</keyword>
<evidence type="ECO:0000313" key="3">
    <source>
        <dbReference type="Proteomes" id="UP000033935"/>
    </source>
</evidence>
<name>A0A0G0MKX1_9BACT</name>
<feature type="transmembrane region" description="Helical" evidence="1">
    <location>
        <begin position="68"/>
        <end position="95"/>
    </location>
</feature>
<keyword evidence="1" id="KW-0472">Membrane</keyword>
<gene>
    <name evidence="2" type="ORF">UT30_C0005G0042</name>
</gene>
<feature type="transmembrane region" description="Helical" evidence="1">
    <location>
        <begin position="34"/>
        <end position="56"/>
    </location>
</feature>
<dbReference type="Proteomes" id="UP000033935">
    <property type="component" value="Unassembled WGS sequence"/>
</dbReference>
<accession>A0A0G0MKX1</accession>